<name>A0A7G5GMQ6_9BACT</name>
<dbReference type="RefSeq" id="WP_182457194.1">
    <property type="nucleotide sequence ID" value="NZ_CP059732.1"/>
</dbReference>
<proteinExistence type="predicted"/>
<feature type="compositionally biased region" description="Basic and acidic residues" evidence="1">
    <location>
        <begin position="29"/>
        <end position="42"/>
    </location>
</feature>
<accession>A0A7G5GMQ6</accession>
<keyword evidence="3" id="KW-1185">Reference proteome</keyword>
<dbReference type="EMBL" id="CP059732">
    <property type="protein sequence ID" value="QMW00148.1"/>
    <property type="molecule type" value="Genomic_DNA"/>
</dbReference>
<protein>
    <submittedName>
        <fullName evidence="2">Uncharacterized protein</fullName>
    </submittedName>
</protein>
<evidence type="ECO:0000313" key="3">
    <source>
        <dbReference type="Proteomes" id="UP000515369"/>
    </source>
</evidence>
<organism evidence="2 3">
    <name type="scientific">Spirosoma foliorum</name>
    <dbReference type="NCBI Taxonomy" id="2710596"/>
    <lineage>
        <taxon>Bacteria</taxon>
        <taxon>Pseudomonadati</taxon>
        <taxon>Bacteroidota</taxon>
        <taxon>Cytophagia</taxon>
        <taxon>Cytophagales</taxon>
        <taxon>Cytophagaceae</taxon>
        <taxon>Spirosoma</taxon>
    </lineage>
</organism>
<sequence>MKDEKDIDRDTAHITGRTDGPLGSDDTDADRAYSDNRNRADQENSANGLDSQQVRGGQDGRNERAIGSTDMDSKNGVLRMGDNANSTLELTEEGLNSAVADEAKTNTAMVDVTTHGPDDYASANEVPVPKAERAAKEQNSDKKTSDEETQKEREADVAETGTDLNNKPAY</sequence>
<feature type="compositionally biased region" description="Basic and acidic residues" evidence="1">
    <location>
        <begin position="1"/>
        <end position="12"/>
    </location>
</feature>
<evidence type="ECO:0000256" key="1">
    <source>
        <dbReference type="SAM" id="MobiDB-lite"/>
    </source>
</evidence>
<feature type="region of interest" description="Disordered" evidence="1">
    <location>
        <begin position="1"/>
        <end position="87"/>
    </location>
</feature>
<dbReference type="KEGG" id="sfol:H3H32_19145"/>
<feature type="compositionally biased region" description="Basic and acidic residues" evidence="1">
    <location>
        <begin position="130"/>
        <end position="156"/>
    </location>
</feature>
<reference evidence="2 3" key="1">
    <citation type="submission" date="2020-07" db="EMBL/GenBank/DDBJ databases">
        <title>Spirosoma foliorum sp. nov., isolated from the leaves on the Nejang mountain Korea, Republic of.</title>
        <authorList>
            <person name="Ho H."/>
            <person name="Lee Y.-J."/>
            <person name="Nurcahyanto D.-A."/>
            <person name="Kim S.-G."/>
        </authorList>
    </citation>
    <scope>NUCLEOTIDE SEQUENCE [LARGE SCALE GENOMIC DNA]</scope>
    <source>
        <strain evidence="2 3">PL0136</strain>
    </source>
</reference>
<feature type="compositionally biased region" description="Polar residues" evidence="1">
    <location>
        <begin position="43"/>
        <end position="55"/>
    </location>
</feature>
<evidence type="ECO:0000313" key="2">
    <source>
        <dbReference type="EMBL" id="QMW00148.1"/>
    </source>
</evidence>
<dbReference type="AlphaFoldDB" id="A0A7G5GMQ6"/>
<dbReference type="Proteomes" id="UP000515369">
    <property type="component" value="Chromosome"/>
</dbReference>
<feature type="region of interest" description="Disordered" evidence="1">
    <location>
        <begin position="106"/>
        <end position="170"/>
    </location>
</feature>
<gene>
    <name evidence="2" type="ORF">H3H32_19145</name>
</gene>